<organism evidence="5 6">
    <name type="scientific">Salininema proteolyticum</name>
    <dbReference type="NCBI Taxonomy" id="1607685"/>
    <lineage>
        <taxon>Bacteria</taxon>
        <taxon>Bacillati</taxon>
        <taxon>Actinomycetota</taxon>
        <taxon>Actinomycetes</taxon>
        <taxon>Glycomycetales</taxon>
        <taxon>Glycomycetaceae</taxon>
        <taxon>Salininema</taxon>
    </lineage>
</organism>
<dbReference type="Gene3D" id="3.20.20.370">
    <property type="entry name" value="Glycoside hydrolase/deacetylase"/>
    <property type="match status" value="1"/>
</dbReference>
<feature type="domain" description="NodB homology" evidence="4">
    <location>
        <begin position="109"/>
        <end position="293"/>
    </location>
</feature>
<dbReference type="SUPFAM" id="SSF88713">
    <property type="entry name" value="Glycoside hydrolase/deacetylase"/>
    <property type="match status" value="1"/>
</dbReference>
<accession>A0ABV8TW41</accession>
<comment type="caution">
    <text evidence="5">The sequence shown here is derived from an EMBL/GenBank/DDBJ whole genome shotgun (WGS) entry which is preliminary data.</text>
</comment>
<dbReference type="Pfam" id="PF01522">
    <property type="entry name" value="Polysacc_deac_1"/>
    <property type="match status" value="1"/>
</dbReference>
<dbReference type="InterPro" id="IPR011330">
    <property type="entry name" value="Glyco_hydro/deAcase_b/a-brl"/>
</dbReference>
<dbReference type="EMBL" id="JBHSDK010000010">
    <property type="protein sequence ID" value="MFC4334980.1"/>
    <property type="molecule type" value="Genomic_DNA"/>
</dbReference>
<dbReference type="RefSeq" id="WP_380619200.1">
    <property type="nucleotide sequence ID" value="NZ_JBHSDK010000010.1"/>
</dbReference>
<keyword evidence="1" id="KW-0479">Metal-binding</keyword>
<gene>
    <name evidence="5" type="ORF">ACFPET_07200</name>
</gene>
<sequence>MAKGTSTAVRVARRPWAAAALAAVLVAAVVLGAWVGGSLRTPEGRVDPPVDAAPAASPDGAHSAAPEAEQESPPAEGEGAAEETAGPDPDRDPGLYKGPNGTLNKAPDDRIAFTFDDGPVPEWSDKVLDLLADEGVEATFCLIGQYAEDHPDVVRRIAEEGHGFCNHAWYHEQKLGTESEKTIRANMERTNEAIREAAGEDVAIGYYRQPGGQWTDRVIGVGRDLGMEPLHWTVDPGDWNPEVSHSSIAEHVLERAGPGSIILLHDGAANQKDMMKALKAIIEEFKDRGYEFGAL</sequence>
<dbReference type="CDD" id="cd10917">
    <property type="entry name" value="CE4_NodB_like_6s_7s"/>
    <property type="match status" value="1"/>
</dbReference>
<protein>
    <submittedName>
        <fullName evidence="5">Polysaccharide deacetylase family protein</fullName>
    </submittedName>
</protein>
<dbReference type="Proteomes" id="UP001595823">
    <property type="component" value="Unassembled WGS sequence"/>
</dbReference>
<proteinExistence type="predicted"/>
<dbReference type="PANTHER" id="PTHR10587:SF133">
    <property type="entry name" value="CHITIN DEACETYLASE 1-RELATED"/>
    <property type="match status" value="1"/>
</dbReference>
<evidence type="ECO:0000313" key="5">
    <source>
        <dbReference type="EMBL" id="MFC4334980.1"/>
    </source>
</evidence>
<evidence type="ECO:0000256" key="2">
    <source>
        <dbReference type="ARBA" id="ARBA00022801"/>
    </source>
</evidence>
<dbReference type="InterPro" id="IPR002509">
    <property type="entry name" value="NODB_dom"/>
</dbReference>
<dbReference type="InterPro" id="IPR050248">
    <property type="entry name" value="Polysacc_deacetylase_ArnD"/>
</dbReference>
<name>A0ABV8TW41_9ACTN</name>
<dbReference type="PROSITE" id="PS51677">
    <property type="entry name" value="NODB"/>
    <property type="match status" value="1"/>
</dbReference>
<dbReference type="PANTHER" id="PTHR10587">
    <property type="entry name" value="GLYCOSYL TRANSFERASE-RELATED"/>
    <property type="match status" value="1"/>
</dbReference>
<evidence type="ECO:0000256" key="1">
    <source>
        <dbReference type="ARBA" id="ARBA00022723"/>
    </source>
</evidence>
<keyword evidence="6" id="KW-1185">Reference proteome</keyword>
<evidence type="ECO:0000256" key="3">
    <source>
        <dbReference type="SAM" id="MobiDB-lite"/>
    </source>
</evidence>
<reference evidence="6" key="1">
    <citation type="journal article" date="2019" name="Int. J. Syst. Evol. Microbiol.">
        <title>The Global Catalogue of Microorganisms (GCM) 10K type strain sequencing project: providing services to taxonomists for standard genome sequencing and annotation.</title>
        <authorList>
            <consortium name="The Broad Institute Genomics Platform"/>
            <consortium name="The Broad Institute Genome Sequencing Center for Infectious Disease"/>
            <person name="Wu L."/>
            <person name="Ma J."/>
        </authorList>
    </citation>
    <scope>NUCLEOTIDE SEQUENCE [LARGE SCALE GENOMIC DNA]</scope>
    <source>
        <strain evidence="6">IBRC-M 10908</strain>
    </source>
</reference>
<evidence type="ECO:0000259" key="4">
    <source>
        <dbReference type="PROSITE" id="PS51677"/>
    </source>
</evidence>
<keyword evidence="2" id="KW-0378">Hydrolase</keyword>
<feature type="region of interest" description="Disordered" evidence="3">
    <location>
        <begin position="38"/>
        <end position="110"/>
    </location>
</feature>
<evidence type="ECO:0000313" key="6">
    <source>
        <dbReference type="Proteomes" id="UP001595823"/>
    </source>
</evidence>
<feature type="compositionally biased region" description="Low complexity" evidence="3">
    <location>
        <begin position="49"/>
        <end position="87"/>
    </location>
</feature>